<organism evidence="1 2">
    <name type="scientific">Nesterenkonia flava</name>
    <dbReference type="NCBI Taxonomy" id="469799"/>
    <lineage>
        <taxon>Bacteria</taxon>
        <taxon>Bacillati</taxon>
        <taxon>Actinomycetota</taxon>
        <taxon>Actinomycetes</taxon>
        <taxon>Micrococcales</taxon>
        <taxon>Micrococcaceae</taxon>
        <taxon>Nesterenkonia</taxon>
    </lineage>
</organism>
<name>A0ABU1FVP9_9MICC</name>
<reference evidence="2" key="1">
    <citation type="submission" date="2023-07" db="EMBL/GenBank/DDBJ databases">
        <title>Description of three actinobacteria isolated from air of manufacturing shop in a pharmaceutical factory.</title>
        <authorList>
            <person name="Zhang D.-F."/>
        </authorList>
    </citation>
    <scope>NUCLEOTIDE SEQUENCE [LARGE SCALE GENOMIC DNA]</scope>
    <source>
        <strain evidence="2">CCTCC AB 207010</strain>
    </source>
</reference>
<accession>A0ABU1FVP9</accession>
<sequence length="150" mass="16514">MFNHPTDVPILVLTEEQSWQLLSSAELGRLVLIVGGRPDIFPVNIAADGRSLIFRTAPGTKLAELSVNEQVLVEADDFSSEEGWSVVVRGTAERLETSQEIAHAESLGLHSWVPTLKDFYVRVTPTEVSGRHFLFGPQRERELGEGSDSA</sequence>
<evidence type="ECO:0000313" key="1">
    <source>
        <dbReference type="EMBL" id="MDR5712750.1"/>
    </source>
</evidence>
<evidence type="ECO:0000313" key="2">
    <source>
        <dbReference type="Proteomes" id="UP001260872"/>
    </source>
</evidence>
<proteinExistence type="predicted"/>
<dbReference type="Pfam" id="PF12900">
    <property type="entry name" value="Pyridox_ox_2"/>
    <property type="match status" value="1"/>
</dbReference>
<dbReference type="InterPro" id="IPR024747">
    <property type="entry name" value="Pyridox_Oxase-rel"/>
</dbReference>
<dbReference type="SUPFAM" id="SSF50475">
    <property type="entry name" value="FMN-binding split barrel"/>
    <property type="match status" value="1"/>
</dbReference>
<dbReference type="EMBL" id="JAVKGT010000035">
    <property type="protein sequence ID" value="MDR5712750.1"/>
    <property type="molecule type" value="Genomic_DNA"/>
</dbReference>
<comment type="caution">
    <text evidence="1">The sequence shown here is derived from an EMBL/GenBank/DDBJ whole genome shotgun (WGS) entry which is preliminary data.</text>
</comment>
<dbReference type="Proteomes" id="UP001260872">
    <property type="component" value="Unassembled WGS sequence"/>
</dbReference>
<protein>
    <submittedName>
        <fullName evidence="1">Pyridoxamine 5'-phosphate oxidase family protein</fullName>
    </submittedName>
</protein>
<dbReference type="Gene3D" id="2.30.110.10">
    <property type="entry name" value="Electron Transport, Fmn-binding Protein, Chain A"/>
    <property type="match status" value="1"/>
</dbReference>
<gene>
    <name evidence="1" type="ORF">RH857_11520</name>
</gene>
<dbReference type="RefSeq" id="WP_310538122.1">
    <property type="nucleotide sequence ID" value="NZ_BAAAOC010000076.1"/>
</dbReference>
<keyword evidence="2" id="KW-1185">Reference proteome</keyword>
<dbReference type="InterPro" id="IPR012349">
    <property type="entry name" value="Split_barrel_FMN-bd"/>
</dbReference>